<dbReference type="OrthoDB" id="3255669at2"/>
<dbReference type="AlphaFoldDB" id="A0A1I3MU48"/>
<dbReference type="EMBL" id="FOQG01000016">
    <property type="protein sequence ID" value="SFJ00462.1"/>
    <property type="molecule type" value="Genomic_DNA"/>
</dbReference>
<evidence type="ECO:0000313" key="2">
    <source>
        <dbReference type="Proteomes" id="UP000198649"/>
    </source>
</evidence>
<keyword evidence="2" id="KW-1185">Reference proteome</keyword>
<proteinExistence type="predicted"/>
<evidence type="ECO:0000313" key="1">
    <source>
        <dbReference type="EMBL" id="SFJ00462.1"/>
    </source>
</evidence>
<gene>
    <name evidence="1" type="ORF">SAMN05216561_11637</name>
</gene>
<dbReference type="Proteomes" id="UP000198649">
    <property type="component" value="Unassembled WGS sequence"/>
</dbReference>
<reference evidence="1 2" key="1">
    <citation type="submission" date="2016-10" db="EMBL/GenBank/DDBJ databases">
        <authorList>
            <person name="de Groot N.N."/>
        </authorList>
    </citation>
    <scope>NUCLEOTIDE SEQUENCE [LARGE SCALE GENOMIC DNA]</scope>
    <source>
        <strain evidence="1 2">CGMCC 1.11156</strain>
    </source>
</reference>
<sequence length="185" mass="20187">MAGRLPAAWGADVDDLLRDHPADALVEQPAYSMTRAVSVDAPPDLTWRWLCQTAVAPYSYDLVDNLGRRSPRELTPGADDLRVGQSMLIIFDLVSVDPGRQWTGITRPSLVSRLVGPVSVTYAVQPAAAGTSRLVARMVAREQGLGGLLWARGLAWGDLVMMRKQLLTLKELAERDARRAGRRAG</sequence>
<dbReference type="STRING" id="1005945.SAMN05216561_11637"/>
<protein>
    <recommendedName>
        <fullName evidence="3">Polyketide cyclase / dehydrase and lipid transport</fullName>
    </recommendedName>
</protein>
<dbReference type="SUPFAM" id="SSF55961">
    <property type="entry name" value="Bet v1-like"/>
    <property type="match status" value="1"/>
</dbReference>
<accession>A0A1I3MU48</accession>
<name>A0A1I3MU48_9ACTN</name>
<dbReference type="RefSeq" id="WP_091115953.1">
    <property type="nucleotide sequence ID" value="NZ_BKAF01000018.1"/>
</dbReference>
<organism evidence="1 2">
    <name type="scientific">Nocardioides psychrotolerans</name>
    <dbReference type="NCBI Taxonomy" id="1005945"/>
    <lineage>
        <taxon>Bacteria</taxon>
        <taxon>Bacillati</taxon>
        <taxon>Actinomycetota</taxon>
        <taxon>Actinomycetes</taxon>
        <taxon>Propionibacteriales</taxon>
        <taxon>Nocardioidaceae</taxon>
        <taxon>Nocardioides</taxon>
    </lineage>
</organism>
<evidence type="ECO:0008006" key="3">
    <source>
        <dbReference type="Google" id="ProtNLM"/>
    </source>
</evidence>